<dbReference type="KEGG" id="vg:19526390"/>
<keyword evidence="1" id="KW-0732">Signal</keyword>
<dbReference type="Pfam" id="PF06725">
    <property type="entry name" value="3D"/>
    <property type="match status" value="1"/>
</dbReference>
<dbReference type="InterPro" id="IPR051933">
    <property type="entry name" value="Resuscitation_pf_RpfB"/>
</dbReference>
<dbReference type="Proteomes" id="UP000026902">
    <property type="component" value="Segment"/>
</dbReference>
<organism evidence="4 5">
    <name type="scientific">Bacillus phage CAM003</name>
    <dbReference type="NCBI Taxonomy" id="1486657"/>
    <lineage>
        <taxon>Viruses</taxon>
        <taxon>Duplodnaviria</taxon>
        <taxon>Heunggongvirae</taxon>
        <taxon>Uroviricota</taxon>
        <taxon>Caudoviricetes</taxon>
        <taxon>Herelleviridae</taxon>
        <taxon>Bastillevirinae</taxon>
        <taxon>Bastillevirus</taxon>
        <taxon>Bastillevirus CAM003</taxon>
    </lineage>
</organism>
<evidence type="ECO:0000256" key="2">
    <source>
        <dbReference type="SAM" id="MobiDB-lite"/>
    </source>
</evidence>
<dbReference type="SUPFAM" id="SSF50685">
    <property type="entry name" value="Barwin-like endoglucanases"/>
    <property type="match status" value="1"/>
</dbReference>
<evidence type="ECO:0000259" key="3">
    <source>
        <dbReference type="Pfam" id="PF06725"/>
    </source>
</evidence>
<reference evidence="5" key="1">
    <citation type="submission" date="2014-09" db="EMBL/GenBank/DDBJ databases">
        <authorList>
            <person name="Sauder A.B."/>
            <person name="McKenzie Q.R."/>
            <person name="Temple L.M."/>
            <person name="Alexis B.K."/>
            <person name="Al-Atrache Z."/>
            <person name="Lewis L.O."/>
            <person name="Loesser-Casey K.E."/>
            <person name="Mitchell K.J."/>
        </authorList>
    </citation>
    <scope>NUCLEOTIDE SEQUENCE [LARGE SCALE GENOMIC DNA]</scope>
</reference>
<dbReference type="GO" id="GO:0004553">
    <property type="term" value="F:hydrolase activity, hydrolyzing O-glycosyl compounds"/>
    <property type="evidence" value="ECO:0007669"/>
    <property type="project" value="InterPro"/>
</dbReference>
<dbReference type="PANTHER" id="PTHR39160">
    <property type="entry name" value="CELL WALL-BINDING PROTEIN YOCH"/>
    <property type="match status" value="1"/>
</dbReference>
<dbReference type="GO" id="GO:0019867">
    <property type="term" value="C:outer membrane"/>
    <property type="evidence" value="ECO:0007669"/>
    <property type="project" value="InterPro"/>
</dbReference>
<evidence type="ECO:0000313" key="4">
    <source>
        <dbReference type="EMBL" id="AHZ09524.1"/>
    </source>
</evidence>
<sequence>MKTLRTLAATLVVGAGVLLAGGHDAKAEEVSVVDYLYQKGENHSFDSRAQLAADYGIQNYVGSEQQNINLLTLLKGDMGEVSPRAEQAARDNVQATNKQPQPKVQAAPKQEVQKAKPQGKTITVVATAYTADPAENGGTYGGVVKTATGFNLTANPSAKVIAVDPRVIPLGSKVYVEGYGEAMALDTGGSIKGNRIDVLMPNNKVSNDWGRKTVNVTILN</sequence>
<dbReference type="PANTHER" id="PTHR39160:SF6">
    <property type="entry name" value="CELL WALL-BINDING PROTEIN YOCH"/>
    <property type="match status" value="1"/>
</dbReference>
<dbReference type="InterPro" id="IPR010611">
    <property type="entry name" value="3D_dom"/>
</dbReference>
<proteinExistence type="predicted"/>
<dbReference type="InterPro" id="IPR036908">
    <property type="entry name" value="RlpA-like_sf"/>
</dbReference>
<name>A0A024AYZ3_9CAUD</name>
<keyword evidence="5" id="KW-1185">Reference proteome</keyword>
<dbReference type="EMBL" id="KJ489397">
    <property type="protein sequence ID" value="AHZ09524.1"/>
    <property type="molecule type" value="Genomic_DNA"/>
</dbReference>
<evidence type="ECO:0000313" key="5">
    <source>
        <dbReference type="Proteomes" id="UP000026902"/>
    </source>
</evidence>
<feature type="region of interest" description="Disordered" evidence="2">
    <location>
        <begin position="82"/>
        <end position="118"/>
    </location>
</feature>
<dbReference type="GO" id="GO:0009254">
    <property type="term" value="P:peptidoglycan turnover"/>
    <property type="evidence" value="ECO:0007669"/>
    <property type="project" value="InterPro"/>
</dbReference>
<dbReference type="RefSeq" id="YP_009036990.1">
    <property type="nucleotide sequence ID" value="NC_024216.1"/>
</dbReference>
<feature type="compositionally biased region" description="Low complexity" evidence="2">
    <location>
        <begin position="98"/>
        <end position="110"/>
    </location>
</feature>
<evidence type="ECO:0000256" key="1">
    <source>
        <dbReference type="ARBA" id="ARBA00022729"/>
    </source>
</evidence>
<dbReference type="Gene3D" id="2.40.40.10">
    <property type="entry name" value="RlpA-like domain"/>
    <property type="match status" value="1"/>
</dbReference>
<accession>A0A024AYZ3</accession>
<feature type="domain" description="3D" evidence="3">
    <location>
        <begin position="159"/>
        <end position="220"/>
    </location>
</feature>
<dbReference type="GeneID" id="19526390"/>
<dbReference type="CDD" id="cd22786">
    <property type="entry name" value="DPBB_YuiC-like"/>
    <property type="match status" value="1"/>
</dbReference>
<protein>
    <submittedName>
        <fullName evidence="4">Portal protein</fullName>
    </submittedName>
</protein>